<gene>
    <name evidence="1" type="ORF">PACLA_8A024895</name>
</gene>
<keyword evidence="2" id="KW-1185">Reference proteome</keyword>
<reference evidence="1" key="1">
    <citation type="submission" date="2020-04" db="EMBL/GenBank/DDBJ databases">
        <authorList>
            <person name="Alioto T."/>
            <person name="Alioto T."/>
            <person name="Gomez Garrido J."/>
        </authorList>
    </citation>
    <scope>NUCLEOTIDE SEQUENCE</scope>
    <source>
        <strain evidence="1">A484AB</strain>
    </source>
</reference>
<dbReference type="InterPro" id="IPR005049">
    <property type="entry name" value="STL-like"/>
</dbReference>
<name>A0A6S7HPM9_PARCT</name>
<proteinExistence type="predicted"/>
<dbReference type="PANTHER" id="PTHR31362:SF0">
    <property type="entry name" value="EXOSTOSIN DOMAIN-CONTAINING PROTEIN-RELATED"/>
    <property type="match status" value="1"/>
</dbReference>
<protein>
    <submittedName>
        <fullName evidence="1">Uncharacterized protein</fullName>
    </submittedName>
</protein>
<dbReference type="EMBL" id="CACRXK020005122">
    <property type="protein sequence ID" value="CAB4005200.1"/>
    <property type="molecule type" value="Genomic_DNA"/>
</dbReference>
<dbReference type="Proteomes" id="UP001152795">
    <property type="component" value="Unassembled WGS sequence"/>
</dbReference>
<dbReference type="OrthoDB" id="5945766at2759"/>
<comment type="caution">
    <text evidence="1">The sequence shown here is derived from an EMBL/GenBank/DDBJ whole genome shotgun (WGS) entry which is preliminary data.</text>
</comment>
<dbReference type="PANTHER" id="PTHR31362">
    <property type="entry name" value="GLYCOSYLTRANSFERASE STELLO1-RELATED"/>
    <property type="match status" value="1"/>
</dbReference>
<organism evidence="1 2">
    <name type="scientific">Paramuricea clavata</name>
    <name type="common">Red gorgonian</name>
    <name type="synonym">Violescent sea-whip</name>
    <dbReference type="NCBI Taxonomy" id="317549"/>
    <lineage>
        <taxon>Eukaryota</taxon>
        <taxon>Metazoa</taxon>
        <taxon>Cnidaria</taxon>
        <taxon>Anthozoa</taxon>
        <taxon>Octocorallia</taxon>
        <taxon>Malacalcyonacea</taxon>
        <taxon>Plexauridae</taxon>
        <taxon>Paramuricea</taxon>
    </lineage>
</organism>
<accession>A0A6S7HPM9</accession>
<evidence type="ECO:0000313" key="1">
    <source>
        <dbReference type="EMBL" id="CAB4005200.1"/>
    </source>
</evidence>
<dbReference type="AlphaFoldDB" id="A0A6S7HPM9"/>
<evidence type="ECO:0000313" key="2">
    <source>
        <dbReference type="Proteomes" id="UP001152795"/>
    </source>
</evidence>
<sequence length="327" mass="38735">MCQFECFIRTFVGIIHPSPAVVSSPSNDDKYHNPIDTKAGECFKNYFDDILLIIIYHYPFYDTLPLLMSLYKDAFKNIVICGSKDYSEHPIMVVDIGPGYYGYECVGEAIRRYPDYRGYLYINDDMIVNWWTFHKLDKEKFWLGAKFVVDGVHTMWKRPIITGWLWWSMSSNSAKACENSYSEIIKQYRSSKYINVTKLIETHLANGEGVKRCFNTWSDLFYVPKKFSDQWQRISTVFHKNRVFLEVSVPTIMSFIDLQSSWEFHLGLYLPDKYGWRRFDDGKLVWESYNHNIKFMHPVKYHTAVSKINVEKLKNDVIPYSKRFLKC</sequence>